<dbReference type="InterPro" id="IPR025644">
    <property type="entry name" value="DUF4344"/>
</dbReference>
<evidence type="ECO:0000313" key="2">
    <source>
        <dbReference type="EMBL" id="PSV50076.1"/>
    </source>
</evidence>
<dbReference type="EMBL" id="PYOC01000001">
    <property type="protein sequence ID" value="PSV50076.1"/>
    <property type="molecule type" value="Genomic_DNA"/>
</dbReference>
<protein>
    <recommendedName>
        <fullName evidence="4">Metallopeptidase DUF4344</fullName>
    </recommendedName>
</protein>
<evidence type="ECO:0000313" key="3">
    <source>
        <dbReference type="Proteomes" id="UP000241803"/>
    </source>
</evidence>
<evidence type="ECO:0008006" key="4">
    <source>
        <dbReference type="Google" id="ProtNLM"/>
    </source>
</evidence>
<gene>
    <name evidence="2" type="ORF">C9J47_05875</name>
</gene>
<comment type="caution">
    <text evidence="2">The sequence shown here is derived from an EMBL/GenBank/DDBJ whole genome shotgun (WGS) entry which is preliminary data.</text>
</comment>
<feature type="signal peptide" evidence="1">
    <location>
        <begin position="1"/>
        <end position="38"/>
    </location>
</feature>
<name>A0A2T3LFD5_9GAMM</name>
<accession>A0A2T3LFD5</accession>
<reference evidence="2 3" key="1">
    <citation type="submission" date="2018-03" db="EMBL/GenBank/DDBJ databases">
        <title>Whole genome sequencing of Histamine producing bacteria.</title>
        <authorList>
            <person name="Butler K."/>
        </authorList>
    </citation>
    <scope>NUCLEOTIDE SEQUENCE [LARGE SCALE GENOMIC DNA]</scope>
    <source>
        <strain evidence="2 3">ATCC 19614</strain>
    </source>
</reference>
<keyword evidence="3" id="KW-1185">Reference proteome</keyword>
<feature type="chain" id="PRO_5015617733" description="Metallopeptidase DUF4344" evidence="1">
    <location>
        <begin position="39"/>
        <end position="283"/>
    </location>
</feature>
<dbReference type="AlphaFoldDB" id="A0A2T3LFD5"/>
<dbReference type="Pfam" id="PF14247">
    <property type="entry name" value="DUF4344"/>
    <property type="match status" value="1"/>
</dbReference>
<proteinExistence type="predicted"/>
<sequence length="283" mass="32237">MYISPSLAIALSFSSLCIRSCVKPAVILWLARSFSVHANSEQASTTPITSIPTVTYQFIEPNSAQDKKVMQLIKQSDAIKMVSDISRQHVHFSPKLTIVFGAKDGPLYDPEIHQIQVPYQYINDAMIRFTQNHYAETGIDEIQATLDTLAHTLLHELGHAFIADRDIPILGKEEDAVDNLATIILLNYVDNGADIAISSADLFAFEDQDIDTFDDLDFIDEHSLDIQRYFHMLCLIYGSDPDEYKSLLLEIDDGSRQEREDTCIYEYESISRNWLRYLNKPRH</sequence>
<evidence type="ECO:0000256" key="1">
    <source>
        <dbReference type="SAM" id="SignalP"/>
    </source>
</evidence>
<dbReference type="Proteomes" id="UP000241803">
    <property type="component" value="Unassembled WGS sequence"/>
</dbReference>
<dbReference type="RefSeq" id="WP_107252661.1">
    <property type="nucleotide sequence ID" value="NZ_PYOC01000001.1"/>
</dbReference>
<organism evidence="2 3">
    <name type="scientific">Photobacterium indicum</name>
    <dbReference type="NCBI Taxonomy" id="81447"/>
    <lineage>
        <taxon>Bacteria</taxon>
        <taxon>Pseudomonadati</taxon>
        <taxon>Pseudomonadota</taxon>
        <taxon>Gammaproteobacteria</taxon>
        <taxon>Vibrionales</taxon>
        <taxon>Vibrionaceae</taxon>
        <taxon>Photobacterium</taxon>
    </lineage>
</organism>
<keyword evidence="1" id="KW-0732">Signal</keyword>